<keyword evidence="3" id="KW-1185">Reference proteome</keyword>
<reference evidence="3" key="1">
    <citation type="submission" date="2017-01" db="EMBL/GenBank/DDBJ databases">
        <authorList>
            <person name="Varghese N."/>
            <person name="Submissions S."/>
        </authorList>
    </citation>
    <scope>NUCLEOTIDE SEQUENCE [LARGE SCALE GENOMIC DNA]</scope>
    <source>
        <strain evidence="3">DSM 45196</strain>
    </source>
</reference>
<feature type="compositionally biased region" description="Low complexity" evidence="1">
    <location>
        <begin position="107"/>
        <end position="124"/>
    </location>
</feature>
<evidence type="ECO:0000256" key="1">
    <source>
        <dbReference type="SAM" id="MobiDB-lite"/>
    </source>
</evidence>
<dbReference type="OrthoDB" id="2988969at2"/>
<proteinExistence type="predicted"/>
<accession>A0A1N7KII6</accession>
<evidence type="ECO:0000313" key="2">
    <source>
        <dbReference type="EMBL" id="SIS61405.1"/>
    </source>
</evidence>
<organism evidence="2 3">
    <name type="scientific">Kroppenstedtia eburnea</name>
    <dbReference type="NCBI Taxonomy" id="714067"/>
    <lineage>
        <taxon>Bacteria</taxon>
        <taxon>Bacillati</taxon>
        <taxon>Bacillota</taxon>
        <taxon>Bacilli</taxon>
        <taxon>Bacillales</taxon>
        <taxon>Thermoactinomycetaceae</taxon>
        <taxon>Kroppenstedtia</taxon>
    </lineage>
</organism>
<feature type="region of interest" description="Disordered" evidence="1">
    <location>
        <begin position="76"/>
        <end position="147"/>
    </location>
</feature>
<evidence type="ECO:0000313" key="3">
    <source>
        <dbReference type="Proteomes" id="UP000186795"/>
    </source>
</evidence>
<feature type="region of interest" description="Disordered" evidence="1">
    <location>
        <begin position="1"/>
        <end position="29"/>
    </location>
</feature>
<dbReference type="EMBL" id="FTOD01000003">
    <property type="protein sequence ID" value="SIS61405.1"/>
    <property type="molecule type" value="Genomic_DNA"/>
</dbReference>
<sequence length="177" mass="19265">MKPPRDDHRGNERKAARSPQLTPSVQPRQMEEIRHLAREITAATSKMERWMEAMTKLSHAIEDKKALQEVIGTIAKMKSKANSNSTDFTGKIAAEKKDNNPGKSATPSPNSGGKGGSKSSPSSGEGKGGGAADGHKPFSQDGDSLYDLINAPGMTKIVDNVMKVRQVRQQSRRRNRN</sequence>
<dbReference type="RefSeq" id="WP_143457056.1">
    <property type="nucleotide sequence ID" value="NZ_CP048103.1"/>
</dbReference>
<protein>
    <submittedName>
        <fullName evidence="2">Uncharacterized protein</fullName>
    </submittedName>
</protein>
<dbReference type="AlphaFoldDB" id="A0A1N7KII6"/>
<feature type="compositionally biased region" description="Basic and acidic residues" evidence="1">
    <location>
        <begin position="1"/>
        <end position="15"/>
    </location>
</feature>
<gene>
    <name evidence="2" type="ORF">SAMN05421790_10394</name>
</gene>
<name>A0A1N7KII6_9BACL</name>
<dbReference type="Proteomes" id="UP000186795">
    <property type="component" value="Unassembled WGS sequence"/>
</dbReference>